<protein>
    <submittedName>
        <fullName evidence="1">Uncharacterized protein</fullName>
    </submittedName>
</protein>
<evidence type="ECO:0000313" key="1">
    <source>
        <dbReference type="EMBL" id="KAB1153824.1"/>
    </source>
</evidence>
<dbReference type="RefSeq" id="WP_150900945.1">
    <property type="nucleotide sequence ID" value="NZ_WAAU01000030.1"/>
</dbReference>
<reference evidence="1 2" key="1">
    <citation type="submission" date="2019-09" db="EMBL/GenBank/DDBJ databases">
        <authorList>
            <person name="Cao W.R."/>
        </authorList>
    </citation>
    <scope>NUCLEOTIDE SEQUENCE [LARGE SCALE GENOMIC DNA]</scope>
    <source>
        <strain evidence="2">a4</strain>
    </source>
</reference>
<dbReference type="Proteomes" id="UP000467305">
    <property type="component" value="Unassembled WGS sequence"/>
</dbReference>
<proteinExistence type="predicted"/>
<dbReference type="OrthoDB" id="1189487at2"/>
<evidence type="ECO:0000313" key="2">
    <source>
        <dbReference type="Proteomes" id="UP000467305"/>
    </source>
</evidence>
<sequence length="207" mass="24423">MLLIQKINNILNSRKYYNNYYSQIIKKYKNIDNYTSIFNSVVQDNDIIESNVPIRFSDDIDFGACVSSVKKGINTSYRFIKNPDLCDIIFFTTKIGGYRITTELHFFKNKLIFFKYTFPSLSNKKKIENLIKKKYKIKESVTDKINNLLVTDALNNYLKTENEVTFSINYFTKNYGFYAFLKQQQENSKINALNQLYNSESQLLEKI</sequence>
<dbReference type="AlphaFoldDB" id="A0A7J5A8C7"/>
<gene>
    <name evidence="1" type="ORF">F7018_15140</name>
</gene>
<organism evidence="1 2">
    <name type="scientific">Tenacibaculum aiptasiae</name>
    <dbReference type="NCBI Taxonomy" id="426481"/>
    <lineage>
        <taxon>Bacteria</taxon>
        <taxon>Pseudomonadati</taxon>
        <taxon>Bacteroidota</taxon>
        <taxon>Flavobacteriia</taxon>
        <taxon>Flavobacteriales</taxon>
        <taxon>Flavobacteriaceae</taxon>
        <taxon>Tenacibaculum</taxon>
    </lineage>
</organism>
<name>A0A7J5A8C7_9FLAO</name>
<accession>A0A7J5A8C7</accession>
<comment type="caution">
    <text evidence="1">The sequence shown here is derived from an EMBL/GenBank/DDBJ whole genome shotgun (WGS) entry which is preliminary data.</text>
</comment>
<keyword evidence="2" id="KW-1185">Reference proteome</keyword>
<dbReference type="EMBL" id="WAAU01000030">
    <property type="protein sequence ID" value="KAB1153824.1"/>
    <property type="molecule type" value="Genomic_DNA"/>
</dbReference>